<dbReference type="AlphaFoldDB" id="X6LW78"/>
<evidence type="ECO:0000313" key="1">
    <source>
        <dbReference type="EMBL" id="ETO04965.1"/>
    </source>
</evidence>
<dbReference type="Proteomes" id="UP000023152">
    <property type="component" value="Unassembled WGS sequence"/>
</dbReference>
<dbReference type="Gene3D" id="2.120.10.80">
    <property type="entry name" value="Kelch-type beta propeller"/>
    <property type="match status" value="1"/>
</dbReference>
<gene>
    <name evidence="1" type="ORF">RFI_32431</name>
</gene>
<comment type="caution">
    <text evidence="1">The sequence shown here is derived from an EMBL/GenBank/DDBJ whole genome shotgun (WGS) entry which is preliminary data.</text>
</comment>
<sequence length="188" mass="21844">MDPIKDSKAVDPFLMLASLPVPLHQAQCVAYKDEILICGGFLGKICYSYHTRKNRYKYICSYPEEIKLHGHCVVKRINKDDPNEITLLSFGGGMRHALILNYESVWDDDKDDEIDGNKMEEKNAKNEWRPFTNDKTEPNHLLFITYRPRNIAVFDLNQLQCIKYDTLPSVNSAFYHCFVSKMDNEKDT</sequence>
<organism evidence="1 2">
    <name type="scientific">Reticulomyxa filosa</name>
    <dbReference type="NCBI Taxonomy" id="46433"/>
    <lineage>
        <taxon>Eukaryota</taxon>
        <taxon>Sar</taxon>
        <taxon>Rhizaria</taxon>
        <taxon>Retaria</taxon>
        <taxon>Foraminifera</taxon>
        <taxon>Monothalamids</taxon>
        <taxon>Reticulomyxidae</taxon>
        <taxon>Reticulomyxa</taxon>
    </lineage>
</organism>
<protein>
    <submittedName>
        <fullName evidence="1">Uncharacterized protein</fullName>
    </submittedName>
</protein>
<proteinExistence type="predicted"/>
<dbReference type="InterPro" id="IPR015915">
    <property type="entry name" value="Kelch-typ_b-propeller"/>
</dbReference>
<dbReference type="EMBL" id="ASPP01028706">
    <property type="protein sequence ID" value="ETO04965.1"/>
    <property type="molecule type" value="Genomic_DNA"/>
</dbReference>
<keyword evidence="2" id="KW-1185">Reference proteome</keyword>
<accession>X6LW78</accession>
<reference evidence="1 2" key="1">
    <citation type="journal article" date="2013" name="Curr. Biol.">
        <title>The Genome of the Foraminiferan Reticulomyxa filosa.</title>
        <authorList>
            <person name="Glockner G."/>
            <person name="Hulsmann N."/>
            <person name="Schleicher M."/>
            <person name="Noegel A.A."/>
            <person name="Eichinger L."/>
            <person name="Gallinger C."/>
            <person name="Pawlowski J."/>
            <person name="Sierra R."/>
            <person name="Euteneuer U."/>
            <person name="Pillet L."/>
            <person name="Moustafa A."/>
            <person name="Platzer M."/>
            <person name="Groth M."/>
            <person name="Szafranski K."/>
            <person name="Schliwa M."/>
        </authorList>
    </citation>
    <scope>NUCLEOTIDE SEQUENCE [LARGE SCALE GENOMIC DNA]</scope>
</reference>
<name>X6LW78_RETFI</name>
<dbReference type="SUPFAM" id="SSF117281">
    <property type="entry name" value="Kelch motif"/>
    <property type="match status" value="1"/>
</dbReference>
<evidence type="ECO:0000313" key="2">
    <source>
        <dbReference type="Proteomes" id="UP000023152"/>
    </source>
</evidence>